<organism evidence="6 7">
    <name type="scientific">Desulfuromonas thiophila</name>
    <dbReference type="NCBI Taxonomy" id="57664"/>
    <lineage>
        <taxon>Bacteria</taxon>
        <taxon>Pseudomonadati</taxon>
        <taxon>Thermodesulfobacteriota</taxon>
        <taxon>Desulfuromonadia</taxon>
        <taxon>Desulfuromonadales</taxon>
        <taxon>Desulfuromonadaceae</taxon>
        <taxon>Desulfuromonas</taxon>
    </lineage>
</organism>
<dbReference type="RefSeq" id="WP_216095150.1">
    <property type="nucleotide sequence ID" value="NZ_FNAQ01000001.1"/>
</dbReference>
<feature type="transmembrane region" description="Helical" evidence="5">
    <location>
        <begin position="370"/>
        <end position="391"/>
    </location>
</feature>
<dbReference type="Gene3D" id="1.20.1080.10">
    <property type="entry name" value="Glycerol uptake facilitator protein"/>
    <property type="match status" value="1"/>
</dbReference>
<gene>
    <name evidence="6" type="ORF">SAMN05661003_10128</name>
</gene>
<reference evidence="7" key="1">
    <citation type="submission" date="2016-10" db="EMBL/GenBank/DDBJ databases">
        <authorList>
            <person name="Varghese N."/>
            <person name="Submissions S."/>
        </authorList>
    </citation>
    <scope>NUCLEOTIDE SEQUENCE [LARGE SCALE GENOMIC DNA]</scope>
    <source>
        <strain evidence="7">DSM 8987</strain>
    </source>
</reference>
<feature type="transmembrane region" description="Helical" evidence="5">
    <location>
        <begin position="480"/>
        <end position="505"/>
    </location>
</feature>
<keyword evidence="4 5" id="KW-0472">Membrane</keyword>
<feature type="transmembrane region" description="Helical" evidence="5">
    <location>
        <begin position="604"/>
        <end position="624"/>
    </location>
</feature>
<accession>A0A1G6WTW8</accession>
<evidence type="ECO:0000256" key="4">
    <source>
        <dbReference type="ARBA" id="ARBA00023136"/>
    </source>
</evidence>
<feature type="transmembrane region" description="Helical" evidence="5">
    <location>
        <begin position="435"/>
        <end position="459"/>
    </location>
</feature>
<evidence type="ECO:0000256" key="1">
    <source>
        <dbReference type="ARBA" id="ARBA00004141"/>
    </source>
</evidence>
<dbReference type="EMBL" id="FNAQ01000001">
    <property type="protein sequence ID" value="SDD69264.1"/>
    <property type="molecule type" value="Genomic_DNA"/>
</dbReference>
<keyword evidence="2 5" id="KW-0812">Transmembrane</keyword>
<keyword evidence="3 5" id="KW-1133">Transmembrane helix</keyword>
<keyword evidence="7" id="KW-1185">Reference proteome</keyword>
<name>A0A1G6WTW8_9BACT</name>
<proteinExistence type="predicted"/>
<evidence type="ECO:0000313" key="6">
    <source>
        <dbReference type="EMBL" id="SDD69264.1"/>
    </source>
</evidence>
<evidence type="ECO:0000256" key="3">
    <source>
        <dbReference type="ARBA" id="ARBA00022989"/>
    </source>
</evidence>
<dbReference type="AlphaFoldDB" id="A0A1G6WTW8"/>
<dbReference type="PIRSF" id="PIRSF015380">
    <property type="entry name" value="Site-sp_rcmb"/>
    <property type="match status" value="1"/>
</dbReference>
<feature type="transmembrane region" description="Helical" evidence="5">
    <location>
        <begin position="338"/>
        <end position="358"/>
    </location>
</feature>
<evidence type="ECO:0000313" key="7">
    <source>
        <dbReference type="Proteomes" id="UP000243205"/>
    </source>
</evidence>
<dbReference type="STRING" id="57664.SAMN05661003_10128"/>
<feature type="transmembrane region" description="Helical" evidence="5">
    <location>
        <begin position="546"/>
        <end position="564"/>
    </location>
</feature>
<evidence type="ECO:0000256" key="5">
    <source>
        <dbReference type="SAM" id="Phobius"/>
    </source>
</evidence>
<dbReference type="InterPro" id="IPR023271">
    <property type="entry name" value="Aquaporin-like"/>
</dbReference>
<comment type="subcellular location">
    <subcellularLocation>
        <location evidence="1">Membrane</location>
        <topology evidence="1">Multi-pass membrane protein</topology>
    </subcellularLocation>
</comment>
<evidence type="ECO:0000256" key="2">
    <source>
        <dbReference type="ARBA" id="ARBA00022692"/>
    </source>
</evidence>
<dbReference type="Pfam" id="PF10136">
    <property type="entry name" value="SpecificRecomb"/>
    <property type="match status" value="1"/>
</dbReference>
<sequence length="680" mass="75524">MSRPLVSDPTATALIDRLRHQVGGDAIGSLGQMLDWVHQPGFERVRFDRLVQALEDDPAAAQILGERLCHWLCRAHLYPAFVSLGLFSRRGFPTEFAARLYERLNPAPLDRQRLRDVLALLFHHGRHSDWISQIDDDRWLRLLHSLSRQVPASLHQQARQHLRDEALYALEMLAIWVAAEEMEPDLLRLDPILCESDSRFVSLQRAVARLVRQLPAGGASDFPQLQHLLSQCRQQLDQFRQRTVLKGTSLALGHLLERLEQTLERMAQLLALLQPDSPDDRGAPAALLPLLRSLVRASAERYSLARLWQRNLRLLARSVTENSSDHGEHYICHNRLEYLGMLASAAGAGILIALMALAKIQLCKLGLPPLAQTLLVSLNYACGFVLIHLLHGTVATKQPAMTAARIAKHIEQGETGRANVARLADLLIEVHRSQFAAVLGNLGVALLVALLLGGAWSWYGSTPLLDTEAVAYQLKQLRPFTGLALFHAAIAGVWLFLSGLIAGFFDNRAAYVDLRARLRHHPLLTRLLNERRRQQLADYLHDNSGALASHFGFGLLLGITPFVGQLAGLPLDIRHIAFSAANLGYVSGSAELSLPVLLQAFANVLLIGGVNLWLSFALALWVALRARETRLSRLRPLYHRLREQVRHHPQDLFLPPAQPCASCSPTATAGSDSACGRQKK</sequence>
<dbReference type="Proteomes" id="UP000243205">
    <property type="component" value="Unassembled WGS sequence"/>
</dbReference>
<dbReference type="GO" id="GO:0016020">
    <property type="term" value="C:membrane"/>
    <property type="evidence" value="ECO:0007669"/>
    <property type="project" value="UniProtKB-SubCell"/>
</dbReference>
<dbReference type="InterPro" id="IPR011385">
    <property type="entry name" value="Site-sp_rcmbase"/>
</dbReference>
<protein>
    <submittedName>
        <fullName evidence="6">Site-specific recombinase</fullName>
    </submittedName>
</protein>